<feature type="domain" description="HTH cro/C1-type" evidence="1">
    <location>
        <begin position="24"/>
        <end position="65"/>
    </location>
</feature>
<dbReference type="STRING" id="1003.SAMN04488541_100314"/>
<evidence type="ECO:0000313" key="3">
    <source>
        <dbReference type="Proteomes" id="UP000199513"/>
    </source>
</evidence>
<sequence length="325" mass="37784">MEAQIQFLQKIRNLSQGQYSFADELAEVLGLSADSIYRRIRGETALSVDELLKICRHYKVSPDILNETDSGFVNFHYNLLQNAADFENYLTSFLASLQMLKKAGKSAQIIYAADDVPIFHHFNFTEHAAFKMFYWMKSVLNMDIFAGKKFSYSLIKPELLRLGKEIYEAYCQVPSIEIWTEESLNSTLNQILYYWESGLFENPKEIGIIIEQTYKLIDLIQKQAEAGSKTLDIRNRDNFLMYHTEIQIGNNCVLVTAGEQKMVYIRHQTFNTLRSTNPNFCKETQQWLQNEIRKSLPISGVAEKQRYQFFQKIKQKIDKLANKVG</sequence>
<dbReference type="GO" id="GO:0003677">
    <property type="term" value="F:DNA binding"/>
    <property type="evidence" value="ECO:0007669"/>
    <property type="project" value="InterPro"/>
</dbReference>
<evidence type="ECO:0000313" key="2">
    <source>
        <dbReference type="EMBL" id="SFE55507.1"/>
    </source>
</evidence>
<dbReference type="AlphaFoldDB" id="A0A1I2BHU4"/>
<dbReference type="SUPFAM" id="SSF47413">
    <property type="entry name" value="lambda repressor-like DNA-binding domains"/>
    <property type="match status" value="1"/>
</dbReference>
<dbReference type="CDD" id="cd00093">
    <property type="entry name" value="HTH_XRE"/>
    <property type="match status" value="1"/>
</dbReference>
<dbReference type="Pfam" id="PF01381">
    <property type="entry name" value="HTH_3"/>
    <property type="match status" value="1"/>
</dbReference>
<keyword evidence="3" id="KW-1185">Reference proteome</keyword>
<dbReference type="RefSeq" id="WP_091539221.1">
    <property type="nucleotide sequence ID" value="NZ_FONY01000003.1"/>
</dbReference>
<dbReference type="Proteomes" id="UP000199513">
    <property type="component" value="Unassembled WGS sequence"/>
</dbReference>
<dbReference type="EMBL" id="FONY01000003">
    <property type="protein sequence ID" value="SFE55507.1"/>
    <property type="molecule type" value="Genomic_DNA"/>
</dbReference>
<dbReference type="OrthoDB" id="1098026at2"/>
<evidence type="ECO:0000259" key="1">
    <source>
        <dbReference type="PROSITE" id="PS50943"/>
    </source>
</evidence>
<organism evidence="2 3">
    <name type="scientific">Thermoflexibacter ruber</name>
    <dbReference type="NCBI Taxonomy" id="1003"/>
    <lineage>
        <taxon>Bacteria</taxon>
        <taxon>Pseudomonadati</taxon>
        <taxon>Bacteroidota</taxon>
        <taxon>Cytophagia</taxon>
        <taxon>Cytophagales</taxon>
        <taxon>Thermoflexibacteraceae</taxon>
        <taxon>Thermoflexibacter</taxon>
    </lineage>
</organism>
<accession>A0A1I2BHU4</accession>
<dbReference type="Gene3D" id="1.10.260.40">
    <property type="entry name" value="lambda repressor-like DNA-binding domains"/>
    <property type="match status" value="1"/>
</dbReference>
<name>A0A1I2BHU4_9BACT</name>
<dbReference type="PROSITE" id="PS50943">
    <property type="entry name" value="HTH_CROC1"/>
    <property type="match status" value="1"/>
</dbReference>
<protein>
    <submittedName>
        <fullName evidence="2">Helix-turn-helix</fullName>
    </submittedName>
</protein>
<proteinExistence type="predicted"/>
<dbReference type="SMART" id="SM00530">
    <property type="entry name" value="HTH_XRE"/>
    <property type="match status" value="1"/>
</dbReference>
<dbReference type="InterPro" id="IPR001387">
    <property type="entry name" value="Cro/C1-type_HTH"/>
</dbReference>
<reference evidence="2 3" key="1">
    <citation type="submission" date="2016-10" db="EMBL/GenBank/DDBJ databases">
        <authorList>
            <person name="de Groot N.N."/>
        </authorList>
    </citation>
    <scope>NUCLEOTIDE SEQUENCE [LARGE SCALE GENOMIC DNA]</scope>
    <source>
        <strain>GEY</strain>
        <strain evidence="3">DSM 9560</strain>
    </source>
</reference>
<gene>
    <name evidence="2" type="ORF">SAMN04488541_100314</name>
</gene>
<dbReference type="InterPro" id="IPR010982">
    <property type="entry name" value="Lambda_DNA-bd_dom_sf"/>
</dbReference>